<dbReference type="EMBL" id="JAPQKI010000004">
    <property type="protein sequence ID" value="KAJ5104106.1"/>
    <property type="molecule type" value="Genomic_DNA"/>
</dbReference>
<name>A0A9W9FPJ9_9EURO</name>
<evidence type="ECO:0000313" key="2">
    <source>
        <dbReference type="Proteomes" id="UP001149074"/>
    </source>
</evidence>
<dbReference type="RefSeq" id="XP_056477486.1">
    <property type="nucleotide sequence ID" value="XM_056617129.1"/>
</dbReference>
<comment type="caution">
    <text evidence="1">The sequence shown here is derived from an EMBL/GenBank/DDBJ whole genome shotgun (WGS) entry which is preliminary data.</text>
</comment>
<dbReference type="OrthoDB" id="2150604at2759"/>
<dbReference type="Proteomes" id="UP001149074">
    <property type="component" value="Unassembled WGS sequence"/>
</dbReference>
<protein>
    <submittedName>
        <fullName evidence="1">Uncharacterized protein</fullName>
    </submittedName>
</protein>
<accession>A0A9W9FPJ9</accession>
<proteinExistence type="predicted"/>
<gene>
    <name evidence="1" type="ORF">N7532_004635</name>
</gene>
<sequence>MSGAASVVNSFDWLSKFRQAGKGPNSVNASLIWELARHLFLDDIDNKKIWRKALQCIELIGEDDYMDQFIPGVNLSQHNLSSISNLGAFVPGPSEEPVSSAGWTISNIEFSTSAWKAGCGADLVFNVAGVRNRPSTINATYEEGNLREDMVCDLLKRVEMRMAAII</sequence>
<dbReference type="AlphaFoldDB" id="A0A9W9FPJ9"/>
<reference evidence="1" key="1">
    <citation type="submission" date="2022-11" db="EMBL/GenBank/DDBJ databases">
        <authorList>
            <person name="Petersen C."/>
        </authorList>
    </citation>
    <scope>NUCLEOTIDE SEQUENCE</scope>
    <source>
        <strain evidence="1">IBT 30761</strain>
    </source>
</reference>
<dbReference type="GeneID" id="81356108"/>
<reference evidence="1" key="2">
    <citation type="journal article" date="2023" name="IMA Fungus">
        <title>Comparative genomic study of the Penicillium genus elucidates a diverse pangenome and 15 lateral gene transfer events.</title>
        <authorList>
            <person name="Petersen C."/>
            <person name="Sorensen T."/>
            <person name="Nielsen M.R."/>
            <person name="Sondergaard T.E."/>
            <person name="Sorensen J.L."/>
            <person name="Fitzpatrick D.A."/>
            <person name="Frisvad J.C."/>
            <person name="Nielsen K.L."/>
        </authorList>
    </citation>
    <scope>NUCLEOTIDE SEQUENCE</scope>
    <source>
        <strain evidence="1">IBT 30761</strain>
    </source>
</reference>
<organism evidence="1 2">
    <name type="scientific">Penicillium argentinense</name>
    <dbReference type="NCBI Taxonomy" id="1131581"/>
    <lineage>
        <taxon>Eukaryota</taxon>
        <taxon>Fungi</taxon>
        <taxon>Dikarya</taxon>
        <taxon>Ascomycota</taxon>
        <taxon>Pezizomycotina</taxon>
        <taxon>Eurotiomycetes</taxon>
        <taxon>Eurotiomycetidae</taxon>
        <taxon>Eurotiales</taxon>
        <taxon>Aspergillaceae</taxon>
        <taxon>Penicillium</taxon>
    </lineage>
</organism>
<evidence type="ECO:0000313" key="1">
    <source>
        <dbReference type="EMBL" id="KAJ5104106.1"/>
    </source>
</evidence>
<keyword evidence="2" id="KW-1185">Reference proteome</keyword>